<organism evidence="1 2">
    <name type="scientific">Trematosphaeria pertusa</name>
    <dbReference type="NCBI Taxonomy" id="390896"/>
    <lineage>
        <taxon>Eukaryota</taxon>
        <taxon>Fungi</taxon>
        <taxon>Dikarya</taxon>
        <taxon>Ascomycota</taxon>
        <taxon>Pezizomycotina</taxon>
        <taxon>Dothideomycetes</taxon>
        <taxon>Pleosporomycetidae</taxon>
        <taxon>Pleosporales</taxon>
        <taxon>Massarineae</taxon>
        <taxon>Trematosphaeriaceae</taxon>
        <taxon>Trematosphaeria</taxon>
    </lineage>
</organism>
<gene>
    <name evidence="1" type="ORF">BU26DRAFT_564511</name>
</gene>
<evidence type="ECO:0000313" key="2">
    <source>
        <dbReference type="Proteomes" id="UP000800094"/>
    </source>
</evidence>
<dbReference type="AlphaFoldDB" id="A0A6A6IGY8"/>
<sequence>MAARIAGAGEGRGEATQNELLREDAIRPLREAVEGHALRRAIELPPPAASHHYDRQNFRLRGAPLVVPLQSTPDRDLRFFPIVKAASLFN</sequence>
<dbReference type="EMBL" id="ML987195">
    <property type="protein sequence ID" value="KAF2248820.1"/>
    <property type="molecule type" value="Genomic_DNA"/>
</dbReference>
<reference evidence="1" key="1">
    <citation type="journal article" date="2020" name="Stud. Mycol.">
        <title>101 Dothideomycetes genomes: a test case for predicting lifestyles and emergence of pathogens.</title>
        <authorList>
            <person name="Haridas S."/>
            <person name="Albert R."/>
            <person name="Binder M."/>
            <person name="Bloem J."/>
            <person name="Labutti K."/>
            <person name="Salamov A."/>
            <person name="Andreopoulos B."/>
            <person name="Baker S."/>
            <person name="Barry K."/>
            <person name="Bills G."/>
            <person name="Bluhm B."/>
            <person name="Cannon C."/>
            <person name="Castanera R."/>
            <person name="Culley D."/>
            <person name="Daum C."/>
            <person name="Ezra D."/>
            <person name="Gonzalez J."/>
            <person name="Henrissat B."/>
            <person name="Kuo A."/>
            <person name="Liang C."/>
            <person name="Lipzen A."/>
            <person name="Lutzoni F."/>
            <person name="Magnuson J."/>
            <person name="Mondo S."/>
            <person name="Nolan M."/>
            <person name="Ohm R."/>
            <person name="Pangilinan J."/>
            <person name="Park H.-J."/>
            <person name="Ramirez L."/>
            <person name="Alfaro M."/>
            <person name="Sun H."/>
            <person name="Tritt A."/>
            <person name="Yoshinaga Y."/>
            <person name="Zwiers L.-H."/>
            <person name="Turgeon B."/>
            <person name="Goodwin S."/>
            <person name="Spatafora J."/>
            <person name="Crous P."/>
            <person name="Grigoriev I."/>
        </authorList>
    </citation>
    <scope>NUCLEOTIDE SEQUENCE</scope>
    <source>
        <strain evidence="1">CBS 122368</strain>
    </source>
</reference>
<accession>A0A6A6IGY8</accession>
<keyword evidence="2" id="KW-1185">Reference proteome</keyword>
<protein>
    <submittedName>
        <fullName evidence="1">Uncharacterized protein</fullName>
    </submittedName>
</protein>
<name>A0A6A6IGY8_9PLEO</name>
<evidence type="ECO:0000313" key="1">
    <source>
        <dbReference type="EMBL" id="KAF2248820.1"/>
    </source>
</evidence>
<dbReference type="GeneID" id="54586615"/>
<dbReference type="RefSeq" id="XP_033683824.1">
    <property type="nucleotide sequence ID" value="XM_033833285.1"/>
</dbReference>
<proteinExistence type="predicted"/>
<dbReference type="Proteomes" id="UP000800094">
    <property type="component" value="Unassembled WGS sequence"/>
</dbReference>